<dbReference type="InterPro" id="IPR011907">
    <property type="entry name" value="RNase_III"/>
</dbReference>
<keyword evidence="8" id="KW-0460">Magnesium</keyword>
<dbReference type="CDD" id="cd10845">
    <property type="entry name" value="DSRM_RNAse_III_family"/>
    <property type="match status" value="1"/>
</dbReference>
<keyword evidence="3 8" id="KW-0507">mRNA processing</keyword>
<comment type="function">
    <text evidence="8">Digests double-stranded RNA. Involved in the processing of primary rRNA transcript to yield the immediate precursors to the large and small rRNAs (23S and 16S). Processes some mRNAs, and tRNAs when they are encoded in the rRNA operon. Processes pre-crRNA and tracrRNA of type II CRISPR loci if present in the organism.</text>
</comment>
<evidence type="ECO:0000256" key="9">
    <source>
        <dbReference type="SAM" id="MobiDB-lite"/>
    </source>
</evidence>
<dbReference type="SUPFAM" id="SSF69065">
    <property type="entry name" value="RNase III domain-like"/>
    <property type="match status" value="1"/>
</dbReference>
<accession>A0ABV8UKG9</accession>
<dbReference type="Pfam" id="PF00035">
    <property type="entry name" value="dsrm"/>
    <property type="match status" value="1"/>
</dbReference>
<organism evidence="12 13">
    <name type="scientific">Fodinicurvata halophila</name>
    <dbReference type="NCBI Taxonomy" id="1419723"/>
    <lineage>
        <taxon>Bacteria</taxon>
        <taxon>Pseudomonadati</taxon>
        <taxon>Pseudomonadota</taxon>
        <taxon>Alphaproteobacteria</taxon>
        <taxon>Rhodospirillales</taxon>
        <taxon>Rhodovibrionaceae</taxon>
        <taxon>Fodinicurvata</taxon>
    </lineage>
</organism>
<feature type="active site" evidence="8">
    <location>
        <position position="46"/>
    </location>
</feature>
<comment type="subunit">
    <text evidence="8">Homodimer.</text>
</comment>
<dbReference type="PROSITE" id="PS50142">
    <property type="entry name" value="RNASE_3_2"/>
    <property type="match status" value="1"/>
</dbReference>
<evidence type="ECO:0000256" key="2">
    <source>
        <dbReference type="ARBA" id="ARBA00010183"/>
    </source>
</evidence>
<keyword evidence="5 8" id="KW-0255">Endonuclease</keyword>
<keyword evidence="6 8" id="KW-0378">Hydrolase</keyword>
<dbReference type="CDD" id="cd00593">
    <property type="entry name" value="RIBOc"/>
    <property type="match status" value="1"/>
</dbReference>
<protein>
    <recommendedName>
        <fullName evidence="8">Ribonuclease 3</fullName>
        <ecNumber evidence="8">3.1.26.3</ecNumber>
    </recommendedName>
    <alternativeName>
        <fullName evidence="8">Ribonuclease III</fullName>
        <shortName evidence="8">RNase III</shortName>
    </alternativeName>
</protein>
<dbReference type="NCBIfam" id="TIGR02191">
    <property type="entry name" value="RNaseIII"/>
    <property type="match status" value="1"/>
</dbReference>
<evidence type="ECO:0000313" key="12">
    <source>
        <dbReference type="EMBL" id="MFC4351356.1"/>
    </source>
</evidence>
<keyword evidence="8" id="KW-0698">rRNA processing</keyword>
<dbReference type="Proteomes" id="UP001595799">
    <property type="component" value="Unassembled WGS sequence"/>
</dbReference>
<feature type="binding site" evidence="8">
    <location>
        <position position="42"/>
    </location>
    <ligand>
        <name>Mg(2+)</name>
        <dbReference type="ChEBI" id="CHEBI:18420"/>
    </ligand>
</feature>
<keyword evidence="8" id="KW-0819">tRNA processing</keyword>
<feature type="region of interest" description="Disordered" evidence="9">
    <location>
        <begin position="194"/>
        <end position="226"/>
    </location>
</feature>
<comment type="subcellular location">
    <subcellularLocation>
        <location evidence="8">Cytoplasm</location>
    </subcellularLocation>
</comment>
<dbReference type="PANTHER" id="PTHR11207:SF0">
    <property type="entry name" value="RIBONUCLEASE 3"/>
    <property type="match status" value="1"/>
</dbReference>
<comment type="similarity">
    <text evidence="2">Belongs to the ribonuclease III family.</text>
</comment>
<name>A0ABV8UKG9_9PROT</name>
<keyword evidence="13" id="KW-1185">Reference proteome</keyword>
<dbReference type="EC" id="3.1.26.3" evidence="8"/>
<evidence type="ECO:0000259" key="10">
    <source>
        <dbReference type="PROSITE" id="PS50137"/>
    </source>
</evidence>
<keyword evidence="4 8" id="KW-0540">Nuclease</keyword>
<evidence type="ECO:0000259" key="11">
    <source>
        <dbReference type="PROSITE" id="PS50142"/>
    </source>
</evidence>
<evidence type="ECO:0000256" key="7">
    <source>
        <dbReference type="ARBA" id="ARBA00022884"/>
    </source>
</evidence>
<feature type="binding site" evidence="8">
    <location>
        <position position="115"/>
    </location>
    <ligand>
        <name>Mg(2+)</name>
        <dbReference type="ChEBI" id="CHEBI:18420"/>
    </ligand>
</feature>
<evidence type="ECO:0000256" key="8">
    <source>
        <dbReference type="HAMAP-Rule" id="MF_00104"/>
    </source>
</evidence>
<dbReference type="PROSITE" id="PS50137">
    <property type="entry name" value="DS_RBD"/>
    <property type="match status" value="1"/>
</dbReference>
<feature type="domain" description="DRBM" evidence="10">
    <location>
        <begin position="154"/>
        <end position="223"/>
    </location>
</feature>
<dbReference type="GO" id="GO:0004525">
    <property type="term" value="F:ribonuclease III activity"/>
    <property type="evidence" value="ECO:0007669"/>
    <property type="project" value="UniProtKB-EC"/>
</dbReference>
<evidence type="ECO:0000256" key="3">
    <source>
        <dbReference type="ARBA" id="ARBA00022664"/>
    </source>
</evidence>
<evidence type="ECO:0000256" key="6">
    <source>
        <dbReference type="ARBA" id="ARBA00022801"/>
    </source>
</evidence>
<comment type="caution">
    <text evidence="12">The sequence shown here is derived from an EMBL/GenBank/DDBJ whole genome shotgun (WGS) entry which is preliminary data.</text>
</comment>
<dbReference type="PANTHER" id="PTHR11207">
    <property type="entry name" value="RIBONUCLEASE III"/>
    <property type="match status" value="1"/>
</dbReference>
<feature type="domain" description="RNase III" evidence="11">
    <location>
        <begin position="17"/>
        <end position="129"/>
    </location>
</feature>
<evidence type="ECO:0000256" key="5">
    <source>
        <dbReference type="ARBA" id="ARBA00022759"/>
    </source>
</evidence>
<dbReference type="InterPro" id="IPR014720">
    <property type="entry name" value="dsRBD_dom"/>
</dbReference>
<dbReference type="HAMAP" id="MF_00104">
    <property type="entry name" value="RNase_III"/>
    <property type="match status" value="1"/>
</dbReference>
<dbReference type="Gene3D" id="1.10.1520.10">
    <property type="entry name" value="Ribonuclease III domain"/>
    <property type="match status" value="1"/>
</dbReference>
<dbReference type="RefSeq" id="WP_382421691.1">
    <property type="nucleotide sequence ID" value="NZ_JBHSCW010000003.1"/>
</dbReference>
<comment type="catalytic activity">
    <reaction evidence="1 8">
        <text>Endonucleolytic cleavage to 5'-phosphomonoester.</text>
        <dbReference type="EC" id="3.1.26.3"/>
    </reaction>
</comment>
<feature type="active site" evidence="8">
    <location>
        <position position="118"/>
    </location>
</feature>
<dbReference type="InterPro" id="IPR000999">
    <property type="entry name" value="RNase_III_dom"/>
</dbReference>
<reference evidence="13" key="1">
    <citation type="journal article" date="2019" name="Int. J. Syst. Evol. Microbiol.">
        <title>The Global Catalogue of Microorganisms (GCM) 10K type strain sequencing project: providing services to taxonomists for standard genome sequencing and annotation.</title>
        <authorList>
            <consortium name="The Broad Institute Genomics Platform"/>
            <consortium name="The Broad Institute Genome Sequencing Center for Infectious Disease"/>
            <person name="Wu L."/>
            <person name="Ma J."/>
        </authorList>
    </citation>
    <scope>NUCLEOTIDE SEQUENCE [LARGE SCALE GENOMIC DNA]</scope>
    <source>
        <strain evidence="13">CECT 8472</strain>
    </source>
</reference>
<keyword evidence="8" id="KW-0963">Cytoplasm</keyword>
<keyword evidence="8" id="KW-0699">rRNA-binding</keyword>
<dbReference type="InterPro" id="IPR036389">
    <property type="entry name" value="RNase_III_sf"/>
</dbReference>
<dbReference type="SUPFAM" id="SSF54768">
    <property type="entry name" value="dsRNA-binding domain-like"/>
    <property type="match status" value="1"/>
</dbReference>
<evidence type="ECO:0000313" key="13">
    <source>
        <dbReference type="Proteomes" id="UP001595799"/>
    </source>
</evidence>
<dbReference type="Gene3D" id="3.30.160.20">
    <property type="match status" value="1"/>
</dbReference>
<dbReference type="EMBL" id="JBHSCW010000003">
    <property type="protein sequence ID" value="MFC4351356.1"/>
    <property type="molecule type" value="Genomic_DNA"/>
</dbReference>
<evidence type="ECO:0000256" key="4">
    <source>
        <dbReference type="ARBA" id="ARBA00022722"/>
    </source>
</evidence>
<evidence type="ECO:0000256" key="1">
    <source>
        <dbReference type="ARBA" id="ARBA00000109"/>
    </source>
</evidence>
<dbReference type="PROSITE" id="PS00517">
    <property type="entry name" value="RNASE_3_1"/>
    <property type="match status" value="1"/>
</dbReference>
<dbReference type="SMART" id="SM00358">
    <property type="entry name" value="DSRM"/>
    <property type="match status" value="1"/>
</dbReference>
<proteinExistence type="inferred from homology"/>
<dbReference type="SMART" id="SM00535">
    <property type="entry name" value="RIBOc"/>
    <property type="match status" value="1"/>
</dbReference>
<feature type="binding site" evidence="8">
    <location>
        <position position="118"/>
    </location>
    <ligand>
        <name>Mg(2+)</name>
        <dbReference type="ChEBI" id="CHEBI:18420"/>
    </ligand>
</feature>
<dbReference type="Pfam" id="PF14622">
    <property type="entry name" value="Ribonucleas_3_3"/>
    <property type="match status" value="1"/>
</dbReference>
<comment type="cofactor">
    <cofactor evidence="8">
        <name>Mg(2+)</name>
        <dbReference type="ChEBI" id="CHEBI:18420"/>
    </cofactor>
</comment>
<keyword evidence="8" id="KW-0479">Metal-binding</keyword>
<gene>
    <name evidence="8 12" type="primary">rnc</name>
    <name evidence="12" type="ORF">ACFOW6_07360</name>
</gene>
<keyword evidence="7 8" id="KW-0694">RNA-binding</keyword>
<sequence>MQAATAEFVSGLLQHDFSNPELVEEALTHSSRGERRSYERLEFLGDRVLALVVCEMLLESFPREPEGMLARRLAALVKQETLSQVAAKWGLAQHIILSGGEEESGGRNNPAILSDVCEALLGALYLDGGLPAARRVIERDWRDLVRADISPPQDSKTRLQEWAQGRGYPLPVYREVDRSGPAHDPVFTIEVDVEGLGRGQGQGRSKRVAEQSAARELLDQLQGHSE</sequence>